<dbReference type="RefSeq" id="XP_055890909.1">
    <property type="nucleotide sequence ID" value="XM_056034934.1"/>
</dbReference>
<dbReference type="InterPro" id="IPR007704">
    <property type="entry name" value="PIG-M"/>
</dbReference>
<evidence type="ECO:0000313" key="29">
    <source>
        <dbReference type="RefSeq" id="XP_055890911.1"/>
    </source>
</evidence>
<feature type="transmembrane region" description="Helical" evidence="13">
    <location>
        <begin position="262"/>
        <end position="287"/>
    </location>
</feature>
<evidence type="ECO:0000256" key="1">
    <source>
        <dbReference type="ARBA" id="ARBA00004477"/>
    </source>
</evidence>
<evidence type="ECO:0000313" key="27">
    <source>
        <dbReference type="RefSeq" id="XP_055890909.1"/>
    </source>
</evidence>
<evidence type="ECO:0000256" key="6">
    <source>
        <dbReference type="ARBA" id="ARBA00022679"/>
    </source>
</evidence>
<keyword evidence="10 13" id="KW-0472">Membrane</keyword>
<protein>
    <recommendedName>
        <fullName evidence="12 13">GPI alpha-1,4-mannosyltransferase I, catalytic subunit</fullName>
        <ecNumber evidence="13">2.4.1.-</ecNumber>
    </recommendedName>
    <alternativeName>
        <fullName evidence="13">GPI mannosyltransferase I</fullName>
    </alternativeName>
</protein>
<feature type="transmembrane region" description="Helical" evidence="13">
    <location>
        <begin position="204"/>
        <end position="225"/>
    </location>
</feature>
<keyword evidence="4 13" id="KW-0337">GPI-anchor biosynthesis</keyword>
<evidence type="ECO:0000313" key="28">
    <source>
        <dbReference type="RefSeq" id="XP_055890910.1"/>
    </source>
</evidence>
<comment type="subcellular location">
    <subcellularLocation>
        <location evidence="1 13">Endoplasmic reticulum membrane</location>
        <topology evidence="1 13">Multi-pass membrane protein</topology>
    </subcellularLocation>
</comment>
<evidence type="ECO:0000313" key="17">
    <source>
        <dbReference type="RefSeq" id="XP_055890898.1"/>
    </source>
</evidence>
<sequence>MNQIYGLSFVARVILMLYGVWQDAHMSVKFTDVDYHVFTDAAKFVVEGESVYKRATYRYTPLLAWVLTLNIWVTPFIGKLIFIAFDVLTGHTIYTLLRKMGHEHHIARNCSLFWLLNPLSATVSSRGNAESVMAYLVLVSLLLLVQGKTLWSAVFYGLAIHFKIYPITFSLPIYLYLNGDAADNKSQQRKFCFWKLLLPNRDRILFFSISGGILGILTTIFYYMYGWTFLFETYLYHVVRGDIKHNFSPYFYLLYLTSDPTLGVPLCLRLLVFLPQVILLVAVALTFHRDQPMAWFLCTFIFVMANKVCTSQYFLWYLSLLPIVLPSLHMNATQYLSLASLWFFGQAVWLCPAYYLEFEGYNTFMLIWLAGLLFFCINGMILYNVIKNYKKNNFKHID</sequence>
<keyword evidence="8 13" id="KW-0256">Endoplasmic reticulum</keyword>
<comment type="pathway">
    <text evidence="2 13">Glycolipid biosynthesis; glycosylphosphatidylinositol-anchor biosynthesis.</text>
</comment>
<evidence type="ECO:0000256" key="10">
    <source>
        <dbReference type="ARBA" id="ARBA00023136"/>
    </source>
</evidence>
<dbReference type="RefSeq" id="XP_055890907.1">
    <property type="nucleotide sequence ID" value="XM_056034932.1"/>
</dbReference>
<evidence type="ECO:0000256" key="4">
    <source>
        <dbReference type="ARBA" id="ARBA00022502"/>
    </source>
</evidence>
<keyword evidence="7 13" id="KW-0812">Transmembrane</keyword>
<evidence type="ECO:0000256" key="7">
    <source>
        <dbReference type="ARBA" id="ARBA00022692"/>
    </source>
</evidence>
<evidence type="ECO:0000313" key="30">
    <source>
        <dbReference type="RefSeq" id="XP_055890912.1"/>
    </source>
</evidence>
<reference evidence="15 16" key="1">
    <citation type="submission" date="2025-04" db="UniProtKB">
        <authorList>
            <consortium name="RefSeq"/>
        </authorList>
    </citation>
    <scope>IDENTIFICATION</scope>
</reference>
<dbReference type="RefSeq" id="XP_055890901.1">
    <property type="nucleotide sequence ID" value="XM_056034926.1"/>
</dbReference>
<evidence type="ECO:0000313" key="20">
    <source>
        <dbReference type="RefSeq" id="XP_055890901.1"/>
    </source>
</evidence>
<evidence type="ECO:0000313" key="26">
    <source>
        <dbReference type="RefSeq" id="XP_055890908.1"/>
    </source>
</evidence>
<evidence type="ECO:0000313" key="21">
    <source>
        <dbReference type="RefSeq" id="XP_055890902.1"/>
    </source>
</evidence>
<dbReference type="RefSeq" id="XP_055890898.1">
    <property type="nucleotide sequence ID" value="XM_056034923.1"/>
</dbReference>
<dbReference type="RefSeq" id="XP_055890905.1">
    <property type="nucleotide sequence ID" value="XM_056034930.1"/>
</dbReference>
<dbReference type="Proteomes" id="UP001165740">
    <property type="component" value="Chromosome 7"/>
</dbReference>
<keyword evidence="5 13" id="KW-0328">Glycosyltransferase</keyword>
<evidence type="ECO:0000313" key="24">
    <source>
        <dbReference type="RefSeq" id="XP_055890906.1"/>
    </source>
</evidence>
<evidence type="ECO:0000313" key="22">
    <source>
        <dbReference type="RefSeq" id="XP_055890904.1"/>
    </source>
</evidence>
<evidence type="ECO:0000256" key="3">
    <source>
        <dbReference type="ARBA" id="ARBA00011071"/>
    </source>
</evidence>
<comment type="similarity">
    <text evidence="3 13">Belongs to the PIGM family.</text>
</comment>
<evidence type="ECO:0000256" key="12">
    <source>
        <dbReference type="ARBA" id="ARBA00093608"/>
    </source>
</evidence>
<dbReference type="RefSeq" id="XP_055890904.1">
    <property type="nucleotide sequence ID" value="XM_056034929.1"/>
</dbReference>
<keyword evidence="14" id="KW-1185">Reference proteome</keyword>
<dbReference type="GO" id="GO:0006506">
    <property type="term" value="P:GPI anchor biosynthetic process"/>
    <property type="evidence" value="ECO:0007669"/>
    <property type="project" value="UniProtKB-KW"/>
</dbReference>
<evidence type="ECO:0000313" key="23">
    <source>
        <dbReference type="RefSeq" id="XP_055890905.1"/>
    </source>
</evidence>
<dbReference type="GO" id="GO:1990529">
    <property type="term" value="C:glycosylphosphatidylinositol-mannosyltransferase I complex"/>
    <property type="evidence" value="ECO:0007669"/>
    <property type="project" value="TreeGrafter"/>
</dbReference>
<dbReference type="AlphaFoldDB" id="A0A9W3AUK2"/>
<evidence type="ECO:0000256" key="2">
    <source>
        <dbReference type="ARBA" id="ARBA00004687"/>
    </source>
</evidence>
<accession>A0A9W3AUK2</accession>
<dbReference type="RefSeq" id="XP_055890908.1">
    <property type="nucleotide sequence ID" value="XM_056034933.1"/>
</dbReference>
<evidence type="ECO:0000256" key="11">
    <source>
        <dbReference type="ARBA" id="ARBA00093408"/>
    </source>
</evidence>
<evidence type="ECO:0000256" key="5">
    <source>
        <dbReference type="ARBA" id="ARBA00022676"/>
    </source>
</evidence>
<dbReference type="RefSeq" id="XP_055890912.1">
    <property type="nucleotide sequence ID" value="XM_056034937.1"/>
</dbReference>
<feature type="transmembrane region" description="Helical" evidence="13">
    <location>
        <begin position="294"/>
        <end position="315"/>
    </location>
</feature>
<feature type="transmembrane region" description="Helical" evidence="13">
    <location>
        <begin position="62"/>
        <end position="85"/>
    </location>
</feature>
<gene>
    <name evidence="15 16 17 18 19 20 21 22 23 24 25 26 27 28 29 30" type="primary">LOC106071293</name>
</gene>
<feature type="transmembrane region" description="Helical" evidence="13">
    <location>
        <begin position="363"/>
        <end position="386"/>
    </location>
</feature>
<dbReference type="PANTHER" id="PTHR12886:SF0">
    <property type="entry name" value="GPI MANNOSYLTRANSFERASE 1"/>
    <property type="match status" value="1"/>
</dbReference>
<feature type="transmembrane region" description="Helical" evidence="13">
    <location>
        <begin position="135"/>
        <end position="158"/>
    </location>
</feature>
<evidence type="ECO:0000313" key="15">
    <source>
        <dbReference type="RefSeq" id="XP_055890896.1"/>
    </source>
</evidence>
<evidence type="ECO:0000256" key="8">
    <source>
        <dbReference type="ARBA" id="ARBA00022824"/>
    </source>
</evidence>
<evidence type="ECO:0000313" key="14">
    <source>
        <dbReference type="Proteomes" id="UP001165740"/>
    </source>
</evidence>
<dbReference type="RefSeq" id="XP_055890906.1">
    <property type="nucleotide sequence ID" value="XM_056034931.1"/>
</dbReference>
<dbReference type="Pfam" id="PF05007">
    <property type="entry name" value="Mannosyl_trans"/>
    <property type="match status" value="1"/>
</dbReference>
<dbReference type="RefSeq" id="XP_055890910.1">
    <property type="nucleotide sequence ID" value="XM_056034935.1"/>
</dbReference>
<dbReference type="OMA" id="MLWFIGQ"/>
<dbReference type="RefSeq" id="XP_055890897.1">
    <property type="nucleotide sequence ID" value="XM_056034922.1"/>
</dbReference>
<evidence type="ECO:0000313" key="18">
    <source>
        <dbReference type="RefSeq" id="XP_055890899.1"/>
    </source>
</evidence>
<organism evidence="14 20">
    <name type="scientific">Biomphalaria glabrata</name>
    <name type="common">Bloodfluke planorb</name>
    <name type="synonym">Freshwater snail</name>
    <dbReference type="NCBI Taxonomy" id="6526"/>
    <lineage>
        <taxon>Eukaryota</taxon>
        <taxon>Metazoa</taxon>
        <taxon>Spiralia</taxon>
        <taxon>Lophotrochozoa</taxon>
        <taxon>Mollusca</taxon>
        <taxon>Gastropoda</taxon>
        <taxon>Heterobranchia</taxon>
        <taxon>Euthyneura</taxon>
        <taxon>Panpulmonata</taxon>
        <taxon>Hygrophila</taxon>
        <taxon>Lymnaeoidea</taxon>
        <taxon>Planorbidae</taxon>
        <taxon>Biomphalaria</taxon>
    </lineage>
</organism>
<dbReference type="RefSeq" id="XP_055890902.1">
    <property type="nucleotide sequence ID" value="XM_056034927.1"/>
</dbReference>
<dbReference type="RefSeq" id="XP_055890900.1">
    <property type="nucleotide sequence ID" value="XM_056034925.1"/>
</dbReference>
<proteinExistence type="inferred from homology"/>
<dbReference type="PANTHER" id="PTHR12886">
    <property type="entry name" value="PIG-M MANNOSYLTRANSFERASE"/>
    <property type="match status" value="1"/>
</dbReference>
<evidence type="ECO:0000256" key="9">
    <source>
        <dbReference type="ARBA" id="ARBA00022989"/>
    </source>
</evidence>
<dbReference type="GeneID" id="106071293"/>
<keyword evidence="6 13" id="KW-0808">Transferase</keyword>
<dbReference type="EC" id="2.4.1.-" evidence="13"/>
<dbReference type="RefSeq" id="XP_055890899.1">
    <property type="nucleotide sequence ID" value="XM_056034924.1"/>
</dbReference>
<comment type="caution">
    <text evidence="13">Lacks conserved residue(s) required for the propagation of feature annotation.</text>
</comment>
<evidence type="ECO:0000313" key="25">
    <source>
        <dbReference type="RefSeq" id="XP_055890907.1"/>
    </source>
</evidence>
<keyword evidence="9 13" id="KW-1133">Transmembrane helix</keyword>
<dbReference type="GO" id="GO:0004376">
    <property type="term" value="F:GPI mannosyltransferase activity"/>
    <property type="evidence" value="ECO:0007669"/>
    <property type="project" value="InterPro"/>
</dbReference>
<dbReference type="RefSeq" id="XP_055890896.1">
    <property type="nucleotide sequence ID" value="XM_056034921.1"/>
</dbReference>
<dbReference type="GO" id="GO:0051751">
    <property type="term" value="F:alpha-1,4-mannosyltransferase activity"/>
    <property type="evidence" value="ECO:0007669"/>
    <property type="project" value="InterPro"/>
</dbReference>
<dbReference type="RefSeq" id="XP_055890911.1">
    <property type="nucleotide sequence ID" value="XM_056034936.1"/>
</dbReference>
<evidence type="ECO:0000313" key="19">
    <source>
        <dbReference type="RefSeq" id="XP_055890900.1"/>
    </source>
</evidence>
<dbReference type="OrthoDB" id="1741594at2759"/>
<name>A0A9W3AUK2_BIOGL</name>
<comment type="function">
    <text evidence="11 13">Catalytic subunit of the glycosylphosphatidylinositol-mannosyltransferase I complex which catalyzes the transfer of the first mannose, via an alpha-1,4 bond from a dolichol-phosphate-mannose (Dol-P-Man) to the glucosaminyl acyl phosphatidylinositol (GlcN-(acyl)PI) intermediate to generate alpha-D-Man-(1-&gt;4)-alpha-D-GlcN-(1-&gt;6)-(1-radyl,2-acyl-sn-glycero-3-phospho)-2-acyl-inositol and participates in the sixth step of the glycosylphosphatidylinositol-anchor biosynthesis.</text>
</comment>
<evidence type="ECO:0000256" key="13">
    <source>
        <dbReference type="RuleBase" id="RU365064"/>
    </source>
</evidence>
<dbReference type="GO" id="GO:0005789">
    <property type="term" value="C:endoplasmic reticulum membrane"/>
    <property type="evidence" value="ECO:0007669"/>
    <property type="project" value="UniProtKB-SubCell"/>
</dbReference>
<evidence type="ECO:0000313" key="16">
    <source>
        <dbReference type="RefSeq" id="XP_055890897.1"/>
    </source>
</evidence>